<sequence length="865" mass="98348">MSIDLTDDNLIPDLSNASSSVPCPIPAQSSSTQVTYTSTSIKRGLRHDKSHYKILSNPSKRATASCWAKFSLPAVRISDEKEAKFSIIKGFASCNSCFETYFYNDSSTTNLNSHRCPMEHQQGQLTFKSSENPLRSTIGAKLLKKKKEDIKKLCANWVACSMRPFSIVTDPGFKQILQECLTIGRDLRSEGELAIDDLLPSDRTVRNDVDRAAQHERNLLKIKLVAAADDYRLSISPDIWSDKYRNISYLGATAHFVDDNGIYHYFDLFCSEFKSKNKTAVNVLKMLEAQLAVFGLKELMDKITFVTDRGANFIKALMAFRVLLCVAHRLNNVLKKTFYQEISKKKTIVSPGKILTTSTSVCRTEITPTKTEMTTITTRTFAQASPEGNEEDIDDKNDIDTEESSDDDNDDDDDVVDYTSTTIANLPPPAKAILDMIKDCKSLVKYVKKANLNRELQLEREKQNINNSINGEDPPSTTNNSKPQECRVHSFPCSQRSPPEAAAAEDQLQYGRKTNCFPRSVSNFSCLLLEWKNVLKEVQVGNSPSLHCVLPCITYLREQMINGEKKERGGMKFFYKRAIQLLDNMFKLEDDHIRASFLHPNYKQLRGATKSQIKSCHAYCRGLVLPDTTGDDPVISEKDICEPPSKKSKFMLQLMDKKETVKEPGMSEIDRYNALTVEEEYTNPLTFWQQQHIQLAYPTLYRLAKRTFAVPCSSAAVERQFSAADICWSKILSRFILITPKEIYTLDENMISLELCPINIINNYRWERGTSSNKTLFISTFGENPIIVEYNLLPSVHLNKRWQSAINFQENDIINDIKSNDNYIGLIIENDTINQTYFQIRLIKSFQLIYSVDLGKGWAYIDVRI</sequence>
<evidence type="ECO:0000256" key="6">
    <source>
        <dbReference type="SAM" id="MobiDB-lite"/>
    </source>
</evidence>
<organism evidence="9 10">
    <name type="scientific">Rotaria magnacalcarata</name>
    <dbReference type="NCBI Taxonomy" id="392030"/>
    <lineage>
        <taxon>Eukaryota</taxon>
        <taxon>Metazoa</taxon>
        <taxon>Spiralia</taxon>
        <taxon>Gnathifera</taxon>
        <taxon>Rotifera</taxon>
        <taxon>Eurotatoria</taxon>
        <taxon>Bdelloidea</taxon>
        <taxon>Philodinida</taxon>
        <taxon>Philodinidae</taxon>
        <taxon>Rotaria</taxon>
    </lineage>
</organism>
<feature type="compositionally biased region" description="Acidic residues" evidence="6">
    <location>
        <begin position="388"/>
        <end position="416"/>
    </location>
</feature>
<dbReference type="Proteomes" id="UP000663842">
    <property type="component" value="Unassembled WGS sequence"/>
</dbReference>
<evidence type="ECO:0000313" key="10">
    <source>
        <dbReference type="Proteomes" id="UP000663842"/>
    </source>
</evidence>
<feature type="region of interest" description="Disordered" evidence="6">
    <location>
        <begin position="373"/>
        <end position="416"/>
    </location>
</feature>
<dbReference type="GO" id="GO:0005634">
    <property type="term" value="C:nucleus"/>
    <property type="evidence" value="ECO:0007669"/>
    <property type="project" value="UniProtKB-SubCell"/>
</dbReference>
<evidence type="ECO:0000256" key="1">
    <source>
        <dbReference type="ARBA" id="ARBA00004123"/>
    </source>
</evidence>
<evidence type="ECO:0000256" key="3">
    <source>
        <dbReference type="ARBA" id="ARBA00022771"/>
    </source>
</evidence>
<feature type="region of interest" description="Disordered" evidence="6">
    <location>
        <begin position="463"/>
        <end position="500"/>
    </location>
</feature>
<proteinExistence type="predicted"/>
<reference evidence="9" key="1">
    <citation type="submission" date="2021-02" db="EMBL/GenBank/DDBJ databases">
        <authorList>
            <person name="Nowell W R."/>
        </authorList>
    </citation>
    <scope>NUCLEOTIDE SEQUENCE</scope>
</reference>
<feature type="domain" description="Hermes trasposase DNA-binding" evidence="8">
    <location>
        <begin position="145"/>
        <end position="204"/>
    </location>
</feature>
<keyword evidence="2" id="KW-0479">Metal-binding</keyword>
<dbReference type="PANTHER" id="PTHR46481:SF10">
    <property type="entry name" value="ZINC FINGER BED DOMAIN-CONTAINING PROTEIN 39"/>
    <property type="match status" value="1"/>
</dbReference>
<evidence type="ECO:0000256" key="2">
    <source>
        <dbReference type="ARBA" id="ARBA00022723"/>
    </source>
</evidence>
<dbReference type="GO" id="GO:0008270">
    <property type="term" value="F:zinc ion binding"/>
    <property type="evidence" value="ECO:0007669"/>
    <property type="project" value="UniProtKB-KW"/>
</dbReference>
<dbReference type="EMBL" id="CAJOBF010000287">
    <property type="protein sequence ID" value="CAF3791272.1"/>
    <property type="molecule type" value="Genomic_DNA"/>
</dbReference>
<keyword evidence="3" id="KW-0863">Zinc-finger</keyword>
<comment type="caution">
    <text evidence="9">The sequence shown here is derived from an EMBL/GenBank/DDBJ whole genome shotgun (WGS) entry which is preliminary data.</text>
</comment>
<evidence type="ECO:0000256" key="5">
    <source>
        <dbReference type="ARBA" id="ARBA00023242"/>
    </source>
</evidence>
<dbReference type="InterPro" id="IPR008906">
    <property type="entry name" value="HATC_C_dom"/>
</dbReference>
<dbReference type="AlphaFoldDB" id="A0A819BAX9"/>
<dbReference type="SUPFAM" id="SSF140996">
    <property type="entry name" value="Hermes dimerisation domain"/>
    <property type="match status" value="1"/>
</dbReference>
<keyword evidence="5" id="KW-0539">Nucleus</keyword>
<dbReference type="SUPFAM" id="SSF53098">
    <property type="entry name" value="Ribonuclease H-like"/>
    <property type="match status" value="1"/>
</dbReference>
<gene>
    <name evidence="9" type="ORF">UXM345_LOCUS4246</name>
</gene>
<evidence type="ECO:0000259" key="7">
    <source>
        <dbReference type="Pfam" id="PF05699"/>
    </source>
</evidence>
<dbReference type="Gene3D" id="1.10.10.1070">
    <property type="entry name" value="Zinc finger, BED domain-containing"/>
    <property type="match status" value="1"/>
</dbReference>
<dbReference type="InterPro" id="IPR052035">
    <property type="entry name" value="ZnF_BED_domain_contain"/>
</dbReference>
<dbReference type="InterPro" id="IPR012337">
    <property type="entry name" value="RNaseH-like_sf"/>
</dbReference>
<comment type="subcellular location">
    <subcellularLocation>
        <location evidence="1">Nucleus</location>
    </subcellularLocation>
</comment>
<dbReference type="GO" id="GO:0046983">
    <property type="term" value="F:protein dimerization activity"/>
    <property type="evidence" value="ECO:0007669"/>
    <property type="project" value="InterPro"/>
</dbReference>
<name>A0A819BAX9_9BILA</name>
<dbReference type="Pfam" id="PF05699">
    <property type="entry name" value="Dimer_Tnp_hAT"/>
    <property type="match status" value="1"/>
</dbReference>
<feature type="domain" description="HAT C-terminal dimerisation" evidence="7">
    <location>
        <begin position="677"/>
        <end position="733"/>
    </location>
</feature>
<dbReference type="PANTHER" id="PTHR46481">
    <property type="entry name" value="ZINC FINGER BED DOMAIN-CONTAINING PROTEIN 4"/>
    <property type="match status" value="1"/>
</dbReference>
<evidence type="ECO:0000256" key="4">
    <source>
        <dbReference type="ARBA" id="ARBA00022833"/>
    </source>
</evidence>
<accession>A0A819BAX9</accession>
<dbReference type="Pfam" id="PF10683">
    <property type="entry name" value="DBD_Tnp_Hermes"/>
    <property type="match status" value="1"/>
</dbReference>
<evidence type="ECO:0000313" key="9">
    <source>
        <dbReference type="EMBL" id="CAF3791272.1"/>
    </source>
</evidence>
<evidence type="ECO:0000259" key="8">
    <source>
        <dbReference type="Pfam" id="PF10683"/>
    </source>
</evidence>
<evidence type="ECO:0008006" key="11">
    <source>
        <dbReference type="Google" id="ProtNLM"/>
    </source>
</evidence>
<protein>
    <recommendedName>
        <fullName evidence="11">Transposase</fullName>
    </recommendedName>
</protein>
<dbReference type="InterPro" id="IPR018473">
    <property type="entry name" value="Hermes_transposase_DNA-db"/>
</dbReference>
<feature type="compositionally biased region" description="Polar residues" evidence="6">
    <location>
        <begin position="464"/>
        <end position="483"/>
    </location>
</feature>
<keyword evidence="4" id="KW-0862">Zinc</keyword>